<evidence type="ECO:0000256" key="2">
    <source>
        <dbReference type="ARBA" id="ARBA00022630"/>
    </source>
</evidence>
<dbReference type="PRINTS" id="PR00368">
    <property type="entry name" value="FADPNR"/>
</dbReference>
<proteinExistence type="predicted"/>
<feature type="domain" description="FAD/NAD(P)-binding" evidence="4">
    <location>
        <begin position="11"/>
        <end position="289"/>
    </location>
</feature>
<protein>
    <recommendedName>
        <fullName evidence="1">Thioredoxin reductase</fullName>
    </recommendedName>
</protein>
<dbReference type="STRING" id="631454.N177_2089"/>
<evidence type="ECO:0000256" key="3">
    <source>
        <dbReference type="ARBA" id="ARBA00023002"/>
    </source>
</evidence>
<dbReference type="PRINTS" id="PR00469">
    <property type="entry name" value="PNDRDTASEII"/>
</dbReference>
<evidence type="ECO:0000313" key="6">
    <source>
        <dbReference type="Proteomes" id="UP000017819"/>
    </source>
</evidence>
<comment type="caution">
    <text evidence="5">The sequence shown here is derived from an EMBL/GenBank/DDBJ whole genome shotgun (WGS) entry which is preliminary data.</text>
</comment>
<dbReference type="InterPro" id="IPR036188">
    <property type="entry name" value="FAD/NAD-bd_sf"/>
</dbReference>
<accession>V4RF42</accession>
<dbReference type="GO" id="GO:0016491">
    <property type="term" value="F:oxidoreductase activity"/>
    <property type="evidence" value="ECO:0007669"/>
    <property type="project" value="UniProtKB-KW"/>
</dbReference>
<dbReference type="Proteomes" id="UP000017819">
    <property type="component" value="Unassembled WGS sequence"/>
</dbReference>
<dbReference type="InterPro" id="IPR050097">
    <property type="entry name" value="Ferredoxin-NADP_redctase_2"/>
</dbReference>
<dbReference type="AlphaFoldDB" id="V4RF42"/>
<dbReference type="InterPro" id="IPR023753">
    <property type="entry name" value="FAD/NAD-binding_dom"/>
</dbReference>
<evidence type="ECO:0000313" key="5">
    <source>
        <dbReference type="EMBL" id="ESR24766.1"/>
    </source>
</evidence>
<reference evidence="5 6" key="1">
    <citation type="journal article" date="2014" name="Genome Announc.">
        <title>Draft Genome Sequence of Lutibaculum baratangense Strain AMV1T, Isolated from a Mud Volcano in Andamans, India.</title>
        <authorList>
            <person name="Singh A."/>
            <person name="Sreenivas A."/>
            <person name="Sathyanarayana Reddy G."/>
            <person name="Pinnaka A.K."/>
            <person name="Shivaji S."/>
        </authorList>
    </citation>
    <scope>NUCLEOTIDE SEQUENCE [LARGE SCALE GENOMIC DNA]</scope>
    <source>
        <strain evidence="5 6">AMV1</strain>
    </source>
</reference>
<keyword evidence="3 5" id="KW-0560">Oxidoreductase</keyword>
<dbReference type="Pfam" id="PF07992">
    <property type="entry name" value="Pyr_redox_2"/>
    <property type="match status" value="1"/>
</dbReference>
<dbReference type="PANTHER" id="PTHR48105">
    <property type="entry name" value="THIOREDOXIN REDUCTASE 1-RELATED-RELATED"/>
    <property type="match status" value="1"/>
</dbReference>
<keyword evidence="6" id="KW-1185">Reference proteome</keyword>
<dbReference type="eggNOG" id="COG0492">
    <property type="taxonomic scope" value="Bacteria"/>
</dbReference>
<evidence type="ECO:0000259" key="4">
    <source>
        <dbReference type="Pfam" id="PF07992"/>
    </source>
</evidence>
<gene>
    <name evidence="5" type="ORF">N177_2089</name>
</gene>
<dbReference type="Gene3D" id="3.50.50.60">
    <property type="entry name" value="FAD/NAD(P)-binding domain"/>
    <property type="match status" value="2"/>
</dbReference>
<keyword evidence="2" id="KW-0285">Flavoprotein</keyword>
<dbReference type="EMBL" id="AWXZ01000029">
    <property type="protein sequence ID" value="ESR24766.1"/>
    <property type="molecule type" value="Genomic_DNA"/>
</dbReference>
<dbReference type="SUPFAM" id="SSF51905">
    <property type="entry name" value="FAD/NAD(P)-binding domain"/>
    <property type="match status" value="1"/>
</dbReference>
<name>V4RF42_9HYPH</name>
<organism evidence="5 6">
    <name type="scientific">Lutibaculum baratangense AMV1</name>
    <dbReference type="NCBI Taxonomy" id="631454"/>
    <lineage>
        <taxon>Bacteria</taxon>
        <taxon>Pseudomonadati</taxon>
        <taxon>Pseudomonadota</taxon>
        <taxon>Alphaproteobacteria</taxon>
        <taxon>Hyphomicrobiales</taxon>
        <taxon>Tepidamorphaceae</taxon>
        <taxon>Lutibaculum</taxon>
    </lineage>
</organism>
<evidence type="ECO:0000256" key="1">
    <source>
        <dbReference type="ARBA" id="ARBA00018719"/>
    </source>
</evidence>
<sequence length="304" mass="32412">MAMTHEREPLDCIVIGGGPAGLTGAIYLARFRRSFVVFDSGASRASIIPRTHNHPGYPEGISGGELLERLRAQATRYGAPLLNEEVTALDRLSDGGFEARTAGGRSVRARTVLYAAGAMDVEAQVPDLAGAIASGRIRYCPICDGFEACERRIAVMGTGTSAIGEAIFLRTYSEDVTVLSHRVALDAGAEEMERILDHHLGWEEAPVIGFAWDDRGIEAITPGGRRRFDTLYVALGLKVRSQLAISLGAEAGQNGSLLIDDHARTGIPGLYAAGDVADGLDQISIGMGEAAKAATDIHNRLRER</sequence>